<dbReference type="EMBL" id="QGMJ01000378">
    <property type="protein sequence ID" value="TVY37051.1"/>
    <property type="molecule type" value="Genomic_DNA"/>
</dbReference>
<dbReference type="OrthoDB" id="3728558at2759"/>
<keyword evidence="2" id="KW-1185">Reference proteome</keyword>
<accession>A0A8H8UA15</accession>
<protein>
    <recommendedName>
        <fullName evidence="3">F-box domain-containing protein</fullName>
    </recommendedName>
</protein>
<dbReference type="Proteomes" id="UP000462212">
    <property type="component" value="Unassembled WGS sequence"/>
</dbReference>
<proteinExistence type="predicted"/>
<dbReference type="AlphaFoldDB" id="A0A8H8UA15"/>
<sequence>MGVWRRLPAEIRSMILEMVAEDYRFKSEQYARAGYASVCREWQAVFEQRNFQRLVLNQERISDLERVMGTKQRREYLGHLFLRVRLNHYDCAVCKSKEDNETIRNSLDFVSYPIEVDRIRRESSPARADIGTWRLFPERL</sequence>
<evidence type="ECO:0008006" key="3">
    <source>
        <dbReference type="Google" id="ProtNLM"/>
    </source>
</evidence>
<gene>
    <name evidence="1" type="ORF">LSUB1_G005850</name>
</gene>
<name>A0A8H8UA15_9HELO</name>
<evidence type="ECO:0000313" key="2">
    <source>
        <dbReference type="Proteomes" id="UP000462212"/>
    </source>
</evidence>
<comment type="caution">
    <text evidence="1">The sequence shown here is derived from an EMBL/GenBank/DDBJ whole genome shotgun (WGS) entry which is preliminary data.</text>
</comment>
<evidence type="ECO:0000313" key="1">
    <source>
        <dbReference type="EMBL" id="TVY37051.1"/>
    </source>
</evidence>
<organism evidence="1 2">
    <name type="scientific">Lachnellula subtilissima</name>
    <dbReference type="NCBI Taxonomy" id="602034"/>
    <lineage>
        <taxon>Eukaryota</taxon>
        <taxon>Fungi</taxon>
        <taxon>Dikarya</taxon>
        <taxon>Ascomycota</taxon>
        <taxon>Pezizomycotina</taxon>
        <taxon>Leotiomycetes</taxon>
        <taxon>Helotiales</taxon>
        <taxon>Lachnaceae</taxon>
        <taxon>Lachnellula</taxon>
    </lineage>
</organism>
<reference evidence="1 2" key="1">
    <citation type="submission" date="2018-05" db="EMBL/GenBank/DDBJ databases">
        <title>Genome sequencing and assembly of the regulated plant pathogen Lachnellula willkommii and related sister species for the development of diagnostic species identification markers.</title>
        <authorList>
            <person name="Giroux E."/>
            <person name="Bilodeau G."/>
        </authorList>
    </citation>
    <scope>NUCLEOTIDE SEQUENCE [LARGE SCALE GENOMIC DNA]</scope>
    <source>
        <strain evidence="1 2">CBS 197.66</strain>
    </source>
</reference>